<evidence type="ECO:0000313" key="6">
    <source>
        <dbReference type="Proteomes" id="UP000295257"/>
    </source>
</evidence>
<evidence type="ECO:0000256" key="2">
    <source>
        <dbReference type="ARBA" id="ARBA00023125"/>
    </source>
</evidence>
<dbReference type="AlphaFoldDB" id="A0A4R5NFB7"/>
<evidence type="ECO:0000256" key="1">
    <source>
        <dbReference type="ARBA" id="ARBA00023015"/>
    </source>
</evidence>
<accession>A0A4R5NFB7</accession>
<dbReference type="InterPro" id="IPR002577">
    <property type="entry name" value="HTH_HxlR"/>
</dbReference>
<dbReference type="InterPro" id="IPR036388">
    <property type="entry name" value="WH-like_DNA-bd_sf"/>
</dbReference>
<dbReference type="Pfam" id="PF01638">
    <property type="entry name" value="HxlR"/>
    <property type="match status" value="1"/>
</dbReference>
<feature type="domain" description="HTH hxlR-type" evidence="4">
    <location>
        <begin position="12"/>
        <end position="111"/>
    </location>
</feature>
<keyword evidence="6" id="KW-1185">Reference proteome</keyword>
<comment type="caution">
    <text evidence="5">The sequence shown here is derived from an EMBL/GenBank/DDBJ whole genome shotgun (WGS) entry which is preliminary data.</text>
</comment>
<dbReference type="InterPro" id="IPR036390">
    <property type="entry name" value="WH_DNA-bd_sf"/>
</dbReference>
<dbReference type="GO" id="GO:0003677">
    <property type="term" value="F:DNA binding"/>
    <property type="evidence" value="ECO:0007669"/>
    <property type="project" value="UniProtKB-KW"/>
</dbReference>
<protein>
    <recommendedName>
        <fullName evidence="4">HTH hxlR-type domain-containing protein</fullName>
    </recommendedName>
</protein>
<evidence type="ECO:0000313" key="5">
    <source>
        <dbReference type="EMBL" id="TDG71868.1"/>
    </source>
</evidence>
<organism evidence="5 6">
    <name type="scientific">Companilactobacillus farciminis</name>
    <dbReference type="NCBI Taxonomy" id="1612"/>
    <lineage>
        <taxon>Bacteria</taxon>
        <taxon>Bacillati</taxon>
        <taxon>Bacillota</taxon>
        <taxon>Bacilli</taxon>
        <taxon>Lactobacillales</taxon>
        <taxon>Lactobacillaceae</taxon>
        <taxon>Companilactobacillus</taxon>
    </lineage>
</organism>
<dbReference type="EMBL" id="PUFN01000019">
    <property type="protein sequence ID" value="TDG71868.1"/>
    <property type="molecule type" value="Genomic_DNA"/>
</dbReference>
<keyword evidence="1" id="KW-0805">Transcription regulation</keyword>
<gene>
    <name evidence="5" type="ORF">C5L30_002448</name>
</gene>
<dbReference type="PROSITE" id="PS51118">
    <property type="entry name" value="HTH_HXLR"/>
    <property type="match status" value="1"/>
</dbReference>
<dbReference type="Gene3D" id="1.10.10.10">
    <property type="entry name" value="Winged helix-like DNA-binding domain superfamily/Winged helix DNA-binding domain"/>
    <property type="match status" value="1"/>
</dbReference>
<dbReference type="PANTHER" id="PTHR33204">
    <property type="entry name" value="TRANSCRIPTIONAL REGULATOR, MARR FAMILY"/>
    <property type="match status" value="1"/>
</dbReference>
<dbReference type="PANTHER" id="PTHR33204:SF33">
    <property type="entry name" value="TRANSCRIPTIONAL REGULATOR, MARR FAMILY"/>
    <property type="match status" value="1"/>
</dbReference>
<keyword evidence="3" id="KW-0804">Transcription</keyword>
<dbReference type="OrthoDB" id="9791143at2"/>
<dbReference type="SUPFAM" id="SSF46785">
    <property type="entry name" value="Winged helix' DNA-binding domain"/>
    <property type="match status" value="1"/>
</dbReference>
<evidence type="ECO:0000256" key="3">
    <source>
        <dbReference type="ARBA" id="ARBA00023163"/>
    </source>
</evidence>
<dbReference type="Proteomes" id="UP000295257">
    <property type="component" value="Unassembled WGS sequence"/>
</dbReference>
<evidence type="ECO:0000259" key="4">
    <source>
        <dbReference type="PROSITE" id="PS51118"/>
    </source>
</evidence>
<keyword evidence="2" id="KW-0238">DNA-binding</keyword>
<sequence length="111" mass="12974">MQRHVYDCNDGCPVESTLQIISGKWKSVIIYHLLDKKVCHFGQLQHELKDCSRRMLALQLNDLEKDGIIKKNVYQFNPLKTDYQLTEFGKTLEPVINSMASWGKIYNQKRS</sequence>
<dbReference type="RefSeq" id="WP_010020509.1">
    <property type="nucleotide sequence ID" value="NZ_CAJJMR010000013.1"/>
</dbReference>
<proteinExistence type="predicted"/>
<reference evidence="5 6" key="1">
    <citation type="journal article" date="2019" name="Appl. Microbiol. Biotechnol.">
        <title>Uncovering carbohydrate metabolism through a genotype-phenotype association study of 56 lactic acid bacteria genomes.</title>
        <authorList>
            <person name="Buron-Moles G."/>
            <person name="Chailyan A."/>
            <person name="Dolejs I."/>
            <person name="Forster J."/>
            <person name="Miks M.H."/>
        </authorList>
    </citation>
    <scope>NUCLEOTIDE SEQUENCE [LARGE SCALE GENOMIC DNA]</scope>
    <source>
        <strain evidence="5 6">ATCC 29644</strain>
    </source>
</reference>
<name>A0A4R5NFB7_9LACO</name>